<feature type="compositionally biased region" description="Low complexity" evidence="1">
    <location>
        <begin position="743"/>
        <end position="774"/>
    </location>
</feature>
<feature type="region of interest" description="Disordered" evidence="1">
    <location>
        <begin position="341"/>
        <end position="363"/>
    </location>
</feature>
<keyword evidence="4" id="KW-1185">Reference proteome</keyword>
<dbReference type="GeneID" id="54361288"/>
<dbReference type="OrthoDB" id="5354458at2759"/>
<feature type="region of interest" description="Disordered" evidence="1">
    <location>
        <begin position="1"/>
        <end position="63"/>
    </location>
</feature>
<dbReference type="RefSeq" id="XP_033455783.1">
    <property type="nucleotide sequence ID" value="XM_033603488.1"/>
</dbReference>
<reference evidence="5" key="1">
    <citation type="submission" date="2020-01" db="EMBL/GenBank/DDBJ databases">
        <authorList>
            <consortium name="DOE Joint Genome Institute"/>
            <person name="Haridas S."/>
            <person name="Albert R."/>
            <person name="Binder M."/>
            <person name="Bloem J."/>
            <person name="Labutti K."/>
            <person name="Salamov A."/>
            <person name="Andreopoulos B."/>
            <person name="Baker S.E."/>
            <person name="Barry K."/>
            <person name="Bills G."/>
            <person name="Bluhm B.H."/>
            <person name="Cannon C."/>
            <person name="Castanera R."/>
            <person name="Culley D.E."/>
            <person name="Daum C."/>
            <person name="Ezra D."/>
            <person name="Gonzalez J.B."/>
            <person name="Henrissat B."/>
            <person name="Kuo A."/>
            <person name="Liang C."/>
            <person name="Lipzen A."/>
            <person name="Lutzoni F."/>
            <person name="Magnuson J."/>
            <person name="Mondo S."/>
            <person name="Nolan M."/>
            <person name="Ohm R."/>
            <person name="Pangilinan J."/>
            <person name="Park H.-J."/>
            <person name="Ramirez L."/>
            <person name="Alfaro M."/>
            <person name="Sun H."/>
            <person name="Tritt A."/>
            <person name="Yoshinaga Y."/>
            <person name="Zwiers L.-H."/>
            <person name="Turgeon B.G."/>
            <person name="Goodwin S.B."/>
            <person name="Spatafora J.W."/>
            <person name="Crous P.W."/>
            <person name="Grigoriev I.V."/>
        </authorList>
    </citation>
    <scope>NUCLEOTIDE SEQUENCE</scope>
    <source>
        <strain evidence="5">CBS 342.82</strain>
    </source>
</reference>
<name>A0A6J3LVU3_9PEZI</name>
<feature type="compositionally biased region" description="Polar residues" evidence="1">
    <location>
        <begin position="666"/>
        <end position="677"/>
    </location>
</feature>
<reference evidence="5" key="2">
    <citation type="submission" date="2020-04" db="EMBL/GenBank/DDBJ databases">
        <authorList>
            <consortium name="NCBI Genome Project"/>
        </authorList>
    </citation>
    <scope>NUCLEOTIDE SEQUENCE</scope>
    <source>
        <strain evidence="5">CBS 342.82</strain>
    </source>
</reference>
<feature type="region of interest" description="Disordered" evidence="1">
    <location>
        <begin position="795"/>
        <end position="943"/>
    </location>
</feature>
<organism evidence="5">
    <name type="scientific">Dissoconium aciculare CBS 342.82</name>
    <dbReference type="NCBI Taxonomy" id="1314786"/>
    <lineage>
        <taxon>Eukaryota</taxon>
        <taxon>Fungi</taxon>
        <taxon>Dikarya</taxon>
        <taxon>Ascomycota</taxon>
        <taxon>Pezizomycotina</taxon>
        <taxon>Dothideomycetes</taxon>
        <taxon>Dothideomycetidae</taxon>
        <taxon>Mycosphaerellales</taxon>
        <taxon>Dissoconiaceae</taxon>
        <taxon>Dissoconium</taxon>
    </lineage>
</organism>
<feature type="compositionally biased region" description="Polar residues" evidence="1">
    <location>
        <begin position="707"/>
        <end position="733"/>
    </location>
</feature>
<feature type="domain" description="DUF7785" evidence="2">
    <location>
        <begin position="483"/>
        <end position="581"/>
    </location>
</feature>
<feature type="domain" description="DUF7877" evidence="3">
    <location>
        <begin position="65"/>
        <end position="177"/>
    </location>
</feature>
<feature type="compositionally biased region" description="Polar residues" evidence="1">
    <location>
        <begin position="50"/>
        <end position="63"/>
    </location>
</feature>
<feature type="compositionally biased region" description="Low complexity" evidence="1">
    <location>
        <begin position="918"/>
        <end position="943"/>
    </location>
</feature>
<accession>A0A6J3LVU3</accession>
<dbReference type="InterPro" id="IPR057199">
    <property type="entry name" value="DUF7877"/>
</dbReference>
<feature type="region of interest" description="Disordered" evidence="1">
    <location>
        <begin position="609"/>
        <end position="783"/>
    </location>
</feature>
<sequence>MADTSAVAPAQAPATSAVDNTAMHTTDSEKSDLADTLSAKRKRIDDDTTLPATTSALDESGPLSAQNQSDIFALLNTNDAVSPFLNYSTSDSVEPLQKKLKDQQDADKDQTIAASKTIATKLNNAEYASLVQLREDVARVGRKWIASIQFKESDDPTVPARPTIEDLKRINHIRSMEAKIRQVVEQEIQYATLREGRKSSTTGTERLVGDGSVSNGTSAILTLFGNAPTPRQLFSSAQITASDNAIKSKLPVEELNLPPGISATKVLSGPVEETKKRTFGEAFAPPLALTALPLPKALKRPAARDNTIVWEFKDPVQRNKKGGYTVQSLSTSTWLSYGSEGVGVDAKSPRERRKQRDRALSGGEAISTATSNAALLEALAKEEKALFARAYSSFAPSCDNSKALVAEETKDMVWWQNVGNQRYSNSAFALDPALEDVFIESGSEETGEVLTIEQQPEAFTRIIKELEEYEQDLSSATPLKSRTDVDQVLGEISELISTLASHRRIRSAIIPTPSSLPRAPIISPSPAVAAATKPDVPSESEIETYLRLQRELSYLILKLPPYIVAKIDGDQLAELGISGVIPFETRDIRGTMEEDQVFRQAKLAAMSAATNGTTASTRPSSSTSQHYSTTAQHTPAIGQAANTRYGQQVHSRTPSAAAPQYARTPSGGNQSYSTPTNARRLPGWQQPQQPSAGQNPSGPVRPGAGITNPNYANGQIQQPSYYQQRATHQTTPANYGGGYKSYQQQVPTPQQQQQHPRANNYPPQAQQQQYNPRAAPVPPGTTMVNPVAASANYSASPAPPAMYNTPNTASTGPSTNQHPSYVVPQSQQQQQIPPRNPTSTTGITPTPSAATTAGTPMTNPPHPGYPQQQQQQQQQPANGFQQQQAQPQQPPSSSTIPASAATAPIPTANGPTPPAPAQPTAAPPAEATQSGSAPAPASAPQAS</sequence>
<dbReference type="Proteomes" id="UP000504637">
    <property type="component" value="Unplaced"/>
</dbReference>
<evidence type="ECO:0000313" key="4">
    <source>
        <dbReference type="Proteomes" id="UP000504637"/>
    </source>
</evidence>
<evidence type="ECO:0000256" key="1">
    <source>
        <dbReference type="SAM" id="MobiDB-lite"/>
    </source>
</evidence>
<feature type="compositionally biased region" description="Polar residues" evidence="1">
    <location>
        <begin position="804"/>
        <end position="816"/>
    </location>
</feature>
<evidence type="ECO:0000313" key="5">
    <source>
        <dbReference type="RefSeq" id="XP_033455783.1"/>
    </source>
</evidence>
<evidence type="ECO:0000259" key="2">
    <source>
        <dbReference type="Pfam" id="PF25009"/>
    </source>
</evidence>
<feature type="compositionally biased region" description="Low complexity" evidence="1">
    <location>
        <begin position="866"/>
        <end position="910"/>
    </location>
</feature>
<feature type="compositionally biased region" description="Polar residues" evidence="1">
    <location>
        <begin position="685"/>
        <end position="697"/>
    </location>
</feature>
<dbReference type="InterPro" id="IPR056687">
    <property type="entry name" value="DUF7785"/>
</dbReference>
<reference evidence="5" key="3">
    <citation type="submission" date="2025-08" db="UniProtKB">
        <authorList>
            <consortium name="RefSeq"/>
        </authorList>
    </citation>
    <scope>IDENTIFICATION</scope>
    <source>
        <strain evidence="5">CBS 342.82</strain>
    </source>
</reference>
<feature type="compositionally biased region" description="Low complexity" evidence="1">
    <location>
        <begin position="613"/>
        <end position="634"/>
    </location>
</feature>
<dbReference type="Pfam" id="PF25289">
    <property type="entry name" value="DUF7877"/>
    <property type="match status" value="1"/>
</dbReference>
<feature type="compositionally biased region" description="Polar residues" evidence="1">
    <location>
        <begin position="640"/>
        <end position="654"/>
    </location>
</feature>
<dbReference type="AlphaFoldDB" id="A0A6J3LVU3"/>
<dbReference type="Pfam" id="PF25009">
    <property type="entry name" value="DUF7785"/>
    <property type="match status" value="1"/>
</dbReference>
<protein>
    <submittedName>
        <fullName evidence="5">Uncharacterized protein</fullName>
    </submittedName>
</protein>
<gene>
    <name evidence="5" type="ORF">K489DRAFT_374102</name>
</gene>
<proteinExistence type="predicted"/>
<feature type="compositionally biased region" description="Low complexity" evidence="1">
    <location>
        <begin position="1"/>
        <end position="19"/>
    </location>
</feature>
<evidence type="ECO:0000259" key="3">
    <source>
        <dbReference type="Pfam" id="PF25289"/>
    </source>
</evidence>
<feature type="compositionally biased region" description="Low complexity" evidence="1">
    <location>
        <begin position="817"/>
        <end position="857"/>
    </location>
</feature>